<dbReference type="GO" id="GO:0043565">
    <property type="term" value="F:sequence-specific DNA binding"/>
    <property type="evidence" value="ECO:0007669"/>
    <property type="project" value="InterPro"/>
</dbReference>
<dbReference type="Gene3D" id="3.30.70.920">
    <property type="match status" value="1"/>
</dbReference>
<dbReference type="Pfam" id="PF01037">
    <property type="entry name" value="AsnC_trans_reg"/>
    <property type="match status" value="1"/>
</dbReference>
<dbReference type="PANTHER" id="PTHR30154">
    <property type="entry name" value="LEUCINE-RESPONSIVE REGULATORY PROTEIN"/>
    <property type="match status" value="1"/>
</dbReference>
<dbReference type="InterPro" id="IPR019887">
    <property type="entry name" value="Tscrpt_reg_AsnC/Lrp_C"/>
</dbReference>
<keyword evidence="3" id="KW-0804">Transcription</keyword>
<dbReference type="InterPro" id="IPR036390">
    <property type="entry name" value="WH_DNA-bd_sf"/>
</dbReference>
<organism evidence="5 6">
    <name type="scientific">Rhodoplanes elegans</name>
    <dbReference type="NCBI Taxonomy" id="29408"/>
    <lineage>
        <taxon>Bacteria</taxon>
        <taxon>Pseudomonadati</taxon>
        <taxon>Pseudomonadota</taxon>
        <taxon>Alphaproteobacteria</taxon>
        <taxon>Hyphomicrobiales</taxon>
        <taxon>Nitrobacteraceae</taxon>
        <taxon>Rhodoplanes</taxon>
    </lineage>
</organism>
<evidence type="ECO:0000256" key="3">
    <source>
        <dbReference type="ARBA" id="ARBA00023163"/>
    </source>
</evidence>
<protein>
    <submittedName>
        <fullName evidence="5">Transcriptional regulator</fullName>
    </submittedName>
</protein>
<dbReference type="SUPFAM" id="SSF54909">
    <property type="entry name" value="Dimeric alpha+beta barrel"/>
    <property type="match status" value="1"/>
</dbReference>
<dbReference type="OrthoDB" id="7707281at2"/>
<dbReference type="InterPro" id="IPR000485">
    <property type="entry name" value="AsnC-type_HTH_dom"/>
</dbReference>
<dbReference type="PANTHER" id="PTHR30154:SF17">
    <property type="entry name" value="DNA-BINDING TRANSCRIPTIONAL ACTIVATOR DECR"/>
    <property type="match status" value="1"/>
</dbReference>
<dbReference type="GO" id="GO:0006355">
    <property type="term" value="P:regulation of DNA-templated transcription"/>
    <property type="evidence" value="ECO:0007669"/>
    <property type="project" value="UniProtKB-ARBA"/>
</dbReference>
<comment type="caution">
    <text evidence="5">The sequence shown here is derived from an EMBL/GenBank/DDBJ whole genome shotgun (WGS) entry which is preliminary data.</text>
</comment>
<accession>A0A327KJ77</accession>
<dbReference type="GO" id="GO:0043200">
    <property type="term" value="P:response to amino acid"/>
    <property type="evidence" value="ECO:0007669"/>
    <property type="project" value="TreeGrafter"/>
</dbReference>
<dbReference type="Pfam" id="PF13412">
    <property type="entry name" value="HTH_24"/>
    <property type="match status" value="1"/>
</dbReference>
<dbReference type="Gene3D" id="1.10.10.10">
    <property type="entry name" value="Winged helix-like DNA-binding domain superfamily/Winged helix DNA-binding domain"/>
    <property type="match status" value="1"/>
</dbReference>
<dbReference type="InterPro" id="IPR019888">
    <property type="entry name" value="Tscrpt_reg_AsnC-like"/>
</dbReference>
<reference evidence="5 6" key="1">
    <citation type="submission" date="2017-07" db="EMBL/GenBank/DDBJ databases">
        <title>Draft Genome Sequences of Select Purple Nonsulfur Bacteria.</title>
        <authorList>
            <person name="Lasarre B."/>
            <person name="Mckinlay J.B."/>
        </authorList>
    </citation>
    <scope>NUCLEOTIDE SEQUENCE [LARGE SCALE GENOMIC DNA]</scope>
    <source>
        <strain evidence="5 6">DSM 11907</strain>
    </source>
</reference>
<dbReference type="AlphaFoldDB" id="A0A327KJ77"/>
<dbReference type="InterPro" id="IPR011008">
    <property type="entry name" value="Dimeric_a/b-barrel"/>
</dbReference>
<dbReference type="GO" id="GO:0005829">
    <property type="term" value="C:cytosol"/>
    <property type="evidence" value="ECO:0007669"/>
    <property type="project" value="TreeGrafter"/>
</dbReference>
<evidence type="ECO:0000259" key="4">
    <source>
        <dbReference type="PROSITE" id="PS50956"/>
    </source>
</evidence>
<evidence type="ECO:0000256" key="2">
    <source>
        <dbReference type="ARBA" id="ARBA00023125"/>
    </source>
</evidence>
<sequence length="175" mass="19323">MKQDTTPARVRKVDAVDRRILTVLQRDASITLAALAKQVHLSQTPCWKRIQRLEADGVITGRVALVSPERIGLGLTVFVSIETSDHSKEWLDGFATSISALPEVMDVYRMAGDVDYMLRVVVADMGAYDTFYKRLIETVPLKNVTSRFAMERIKSSTAYPVPGPSEPRAGARASA</sequence>
<evidence type="ECO:0000256" key="1">
    <source>
        <dbReference type="ARBA" id="ARBA00023015"/>
    </source>
</evidence>
<dbReference type="SMART" id="SM00344">
    <property type="entry name" value="HTH_ASNC"/>
    <property type="match status" value="1"/>
</dbReference>
<dbReference type="PROSITE" id="PS50956">
    <property type="entry name" value="HTH_ASNC_2"/>
    <property type="match status" value="1"/>
</dbReference>
<dbReference type="EMBL" id="NPEU01000138">
    <property type="protein sequence ID" value="RAI38191.1"/>
    <property type="molecule type" value="Genomic_DNA"/>
</dbReference>
<keyword evidence="6" id="KW-1185">Reference proteome</keyword>
<proteinExistence type="predicted"/>
<keyword evidence="1" id="KW-0805">Transcription regulation</keyword>
<dbReference type="InterPro" id="IPR036388">
    <property type="entry name" value="WH-like_DNA-bd_sf"/>
</dbReference>
<dbReference type="Proteomes" id="UP000248863">
    <property type="component" value="Unassembled WGS sequence"/>
</dbReference>
<feature type="domain" description="HTH asnC-type" evidence="4">
    <location>
        <begin position="13"/>
        <end position="74"/>
    </location>
</feature>
<evidence type="ECO:0000313" key="6">
    <source>
        <dbReference type="Proteomes" id="UP000248863"/>
    </source>
</evidence>
<evidence type="ECO:0000313" key="5">
    <source>
        <dbReference type="EMBL" id="RAI38191.1"/>
    </source>
</evidence>
<dbReference type="SUPFAM" id="SSF46785">
    <property type="entry name" value="Winged helix' DNA-binding domain"/>
    <property type="match status" value="1"/>
</dbReference>
<dbReference type="PRINTS" id="PR00033">
    <property type="entry name" value="HTHASNC"/>
</dbReference>
<dbReference type="CDD" id="cd00090">
    <property type="entry name" value="HTH_ARSR"/>
    <property type="match status" value="1"/>
</dbReference>
<name>A0A327KJ77_9BRAD</name>
<gene>
    <name evidence="5" type="ORF">CH338_13515</name>
</gene>
<dbReference type="InterPro" id="IPR011991">
    <property type="entry name" value="ArsR-like_HTH"/>
</dbReference>
<keyword evidence="2" id="KW-0238">DNA-binding</keyword>
<dbReference type="RefSeq" id="WP_111357690.1">
    <property type="nucleotide sequence ID" value="NZ_NHSK01000190.1"/>
</dbReference>